<reference evidence="2" key="1">
    <citation type="submission" date="2017-05" db="UniProtKB">
        <authorList>
            <consortium name="EnsemblMetazoa"/>
        </authorList>
    </citation>
    <scope>IDENTIFICATION</scope>
</reference>
<name>A0A1X7VFR6_AMPQE</name>
<dbReference type="InParanoid" id="A0A1X7VFR6"/>
<evidence type="ECO:0000313" key="2">
    <source>
        <dbReference type="EnsemblMetazoa" id="Aqu2.1.38886_001"/>
    </source>
</evidence>
<proteinExistence type="predicted"/>
<evidence type="ECO:0000256" key="1">
    <source>
        <dbReference type="SAM" id="MobiDB-lite"/>
    </source>
</evidence>
<accession>A0A1X7VFR6</accession>
<sequence length="117" mass="13489">MNQLIKQLFQIQNTLHMSHLRANESADVIIGRNDKNQREQRARKTSEAAAHRKQLNKQNLCIVRRDEDPEQSQVRKALNSASQRSNTSKTISLNDTIASFKRKLDLIQTMCVQYAIV</sequence>
<feature type="compositionally biased region" description="Basic and acidic residues" evidence="1">
    <location>
        <begin position="32"/>
        <end position="50"/>
    </location>
</feature>
<dbReference type="AlphaFoldDB" id="A0A1X7VFR6"/>
<feature type="region of interest" description="Disordered" evidence="1">
    <location>
        <begin position="28"/>
        <end position="88"/>
    </location>
</feature>
<protein>
    <submittedName>
        <fullName evidence="2">Uncharacterized protein</fullName>
    </submittedName>
</protein>
<dbReference type="EnsemblMetazoa" id="Aqu2.1.38886_001">
    <property type="protein sequence ID" value="Aqu2.1.38886_001"/>
    <property type="gene ID" value="Aqu2.1.38886"/>
</dbReference>
<feature type="compositionally biased region" description="Polar residues" evidence="1">
    <location>
        <begin position="71"/>
        <end position="88"/>
    </location>
</feature>
<organism evidence="2">
    <name type="scientific">Amphimedon queenslandica</name>
    <name type="common">Sponge</name>
    <dbReference type="NCBI Taxonomy" id="400682"/>
    <lineage>
        <taxon>Eukaryota</taxon>
        <taxon>Metazoa</taxon>
        <taxon>Porifera</taxon>
        <taxon>Demospongiae</taxon>
        <taxon>Heteroscleromorpha</taxon>
        <taxon>Haplosclerida</taxon>
        <taxon>Niphatidae</taxon>
        <taxon>Amphimedon</taxon>
    </lineage>
</organism>